<dbReference type="PANTHER" id="PTHR31374">
    <property type="entry name" value="AUXIN-INDUCED PROTEIN-LIKE-RELATED"/>
    <property type="match status" value="1"/>
</dbReference>
<sequence>MEAKSAAGKKRNLIVQTWARCKSLGKVAGGSAETEVKLRRRKKRGQVAPEGCFTVYVGEEKQRFVVKTEYANHPMFRVLLEEAESEFGYNPEGPLLLPCDVACFWKVLVAMDSADEEEDAAAADEGELFRQLSCGKFAAAKRHGSYRQFCPSPMLALNRHVKSY</sequence>
<evidence type="ECO:0000313" key="2">
    <source>
        <dbReference type="EMBL" id="CAI0381353.1"/>
    </source>
</evidence>
<evidence type="ECO:0000256" key="1">
    <source>
        <dbReference type="ARBA" id="ARBA00006974"/>
    </source>
</evidence>
<dbReference type="EMBL" id="CAMGYJ010000002">
    <property type="protein sequence ID" value="CAI0381353.1"/>
    <property type="molecule type" value="Genomic_DNA"/>
</dbReference>
<gene>
    <name evidence="2" type="ORF">LITE_LOCUS3113</name>
</gene>
<proteinExistence type="inferred from homology"/>
<accession>A0AAV0H9Z0</accession>
<dbReference type="InterPro" id="IPR003676">
    <property type="entry name" value="SAUR_fam"/>
</dbReference>
<name>A0AAV0H9Z0_9ROSI</name>
<protein>
    <submittedName>
        <fullName evidence="2">Uncharacterized protein</fullName>
    </submittedName>
</protein>
<dbReference type="GO" id="GO:0009733">
    <property type="term" value="P:response to auxin"/>
    <property type="evidence" value="ECO:0007669"/>
    <property type="project" value="InterPro"/>
</dbReference>
<dbReference type="PANTHER" id="PTHR31374:SF118">
    <property type="entry name" value="OS01G0924966 PROTEIN"/>
    <property type="match status" value="1"/>
</dbReference>
<comment type="similarity">
    <text evidence="1">Belongs to the ARG7 family.</text>
</comment>
<organism evidence="2 3">
    <name type="scientific">Linum tenue</name>
    <dbReference type="NCBI Taxonomy" id="586396"/>
    <lineage>
        <taxon>Eukaryota</taxon>
        <taxon>Viridiplantae</taxon>
        <taxon>Streptophyta</taxon>
        <taxon>Embryophyta</taxon>
        <taxon>Tracheophyta</taxon>
        <taxon>Spermatophyta</taxon>
        <taxon>Magnoliopsida</taxon>
        <taxon>eudicotyledons</taxon>
        <taxon>Gunneridae</taxon>
        <taxon>Pentapetalae</taxon>
        <taxon>rosids</taxon>
        <taxon>fabids</taxon>
        <taxon>Malpighiales</taxon>
        <taxon>Linaceae</taxon>
        <taxon>Linum</taxon>
    </lineage>
</organism>
<reference evidence="2" key="1">
    <citation type="submission" date="2022-08" db="EMBL/GenBank/DDBJ databases">
        <authorList>
            <person name="Gutierrez-Valencia J."/>
        </authorList>
    </citation>
    <scope>NUCLEOTIDE SEQUENCE</scope>
</reference>
<dbReference type="Pfam" id="PF02519">
    <property type="entry name" value="Auxin_inducible"/>
    <property type="match status" value="1"/>
</dbReference>
<dbReference type="Proteomes" id="UP001154282">
    <property type="component" value="Unassembled WGS sequence"/>
</dbReference>
<evidence type="ECO:0000313" key="3">
    <source>
        <dbReference type="Proteomes" id="UP001154282"/>
    </source>
</evidence>
<dbReference type="AlphaFoldDB" id="A0AAV0H9Z0"/>
<comment type="caution">
    <text evidence="2">The sequence shown here is derived from an EMBL/GenBank/DDBJ whole genome shotgun (WGS) entry which is preliminary data.</text>
</comment>
<keyword evidence="3" id="KW-1185">Reference proteome</keyword>